<sequence length="1436" mass="171797">MIILNDNSDKKEENNNDKVEQNTERSIEEISESAENLTKEANILVEIEEFDEALEKYDKAIELYRQTNNNAEIEKIFELIELCYDEKSKFLRKAIKDAPEAKLKSKLEAYGTIEATDNKEQERFQRLMELERKKEKEETFKNTIQQIARDAEKMEREYGNAIKRGKFEEQPPYEKILQMYEDILNMLREKGWTDQTSVYRNQIKIIQGKATKDKKLREIEDRKKEKDEDYLKSMKLSVRKKGEHQKIAAAHEKVRKVEEDTLFQQNIDKLVSEAEALEREYSLAIKKGNFKKESPFEKIIEIYQEVKTMLLERDWKEEAMIYSNQIKLINKEIEKDNKLRKIEAKKKEKDEDYLKSMKLSVRKKGEHQKIAAAHDRVKKEGEDKIFQQNIDKLVSEAKSLEREYNLAIKKGDFQMEPPFEKIIEIYESVKEMLIEKGWAEQSVVYIKQINLIKLKWENDKNLREIEAKKKERDKEFQESFKLKRDEEFDVQKMSMKEDKYRQKVEDKEFQSIIAKMSSEAEKLERSYELEIKKGKFETEPPFNKIINIYSEIKDMLQKKGWLDQASVYSNQIKITLDKMAHDEKLRDMEAKKKVKDKEFLESFKVKKEDEIDIEKTRITEEKLKRGAEDEIFQQQIDLKVTDAEKIIKTYEREIKKGKFNTEPPYQKVIEIYEVIKNQLLERKWNEQAIIYSNQIKFYEERKKKDERLREIEAQKVQKQKEYEDLRKVKASDKEIKADLDKLEEIKVQYQVDIEEEEFENRIIMMTDKAEKLVQRYELELRKGNFDERCIYPDVINIYENVQKLLIDHSWNQEARLYNNQIELYTQKLEQDQKLRAIEEAKVQKQKVYDDFYKRDREQEVLVKDQEKLKGVEDKYLREKEEEIFEHKITEMVTNAEEMARRYEFAIRKGNFEEKPPYEEIIQIYKNIKTQLLEKNWQEQSRIYSNQIKLYEEKLEKDKKLRGIEAQKTAKEQQFEDMFKSQKEDTGSKARIIEKLEIRKKEEEELSDRAFELIDNAEKMVKNYELDLKKDILSRESPYDDVISLYKDARKVFMENDWKDEASRLINTIKFYKDKKEQDDKLRAYEIMKLEKQEARSKFTITKPSSGLAKRKQKVADLEQKKKVEEDSSSEALHMIDEAERLVKKYELNLKAGIFPDSPYNQIITIYRQAKEKFEDIINKQSGTYYYLPYNPNTAKFKIYDLTKYIRTIFDTSSILVPAKPPGRILGCQGTDVCISGDNFVDRVGMSGLPMAYTIFDFYDLIHRFEGEGNSKEVKRITKGFNYRLASNTYKPLYNKVRNKLMIDYKNLVTYFVDKEPLSVIFNSEFLKSYRNYISKVAKIYEDFQELTILYKTLTFAAGVYSDDRTVIDAAKSFYDIEVDHKRLWVKIMASMQRDNLYLQSLRNNPTILVYINEAILVNPSLSWWWNYFPELASVFK</sequence>
<evidence type="ECO:0000256" key="2">
    <source>
        <dbReference type="SAM" id="Coils"/>
    </source>
</evidence>
<feature type="region of interest" description="Disordered" evidence="3">
    <location>
        <begin position="1"/>
        <end position="27"/>
    </location>
</feature>
<feature type="coiled-coil region" evidence="2">
    <location>
        <begin position="701"/>
        <end position="759"/>
    </location>
</feature>
<evidence type="ECO:0000256" key="1">
    <source>
        <dbReference type="PROSITE-ProRule" id="PRU00339"/>
    </source>
</evidence>
<keyword evidence="2" id="KW-0175">Coiled coil</keyword>
<evidence type="ECO:0000256" key="3">
    <source>
        <dbReference type="SAM" id="MobiDB-lite"/>
    </source>
</evidence>
<keyword evidence="1" id="KW-0802">TPR repeat</keyword>
<dbReference type="EMBL" id="MK500517">
    <property type="protein sequence ID" value="QBK91242.1"/>
    <property type="molecule type" value="Genomic_DNA"/>
</dbReference>
<dbReference type="PROSITE" id="PS50005">
    <property type="entry name" value="TPR"/>
    <property type="match status" value="1"/>
</dbReference>
<feature type="coiled-coil region" evidence="2">
    <location>
        <begin position="383"/>
        <end position="410"/>
    </location>
</feature>
<reference evidence="4" key="1">
    <citation type="journal article" date="2019" name="MBio">
        <title>Virus Genomes from Deep Sea Sediments Expand the Ocean Megavirome and Support Independent Origins of Viral Gigantism.</title>
        <authorList>
            <person name="Backstrom D."/>
            <person name="Yutin N."/>
            <person name="Jorgensen S.L."/>
            <person name="Dharamshi J."/>
            <person name="Homa F."/>
            <person name="Zaremba-Niedwiedzka K."/>
            <person name="Spang A."/>
            <person name="Wolf Y.I."/>
            <person name="Koonin E.V."/>
            <person name="Ettema T.J."/>
        </authorList>
    </citation>
    <scope>NUCLEOTIDE SEQUENCE</scope>
</reference>
<evidence type="ECO:0000313" key="4">
    <source>
        <dbReference type="EMBL" id="QBK91242.1"/>
    </source>
</evidence>
<protein>
    <submittedName>
        <fullName evidence="4">Uncharacterized protein</fullName>
    </submittedName>
</protein>
<dbReference type="InterPro" id="IPR019734">
    <property type="entry name" value="TPR_rpt"/>
</dbReference>
<feature type="repeat" description="TPR" evidence="1">
    <location>
        <begin position="34"/>
        <end position="67"/>
    </location>
</feature>
<name>A0A481Z763_9VIRU</name>
<feature type="coiled-coil region" evidence="2">
    <location>
        <begin position="130"/>
        <end position="164"/>
    </location>
</feature>
<feature type="coiled-coil region" evidence="2">
    <location>
        <begin position="992"/>
        <end position="1019"/>
    </location>
</feature>
<accession>A0A481Z763</accession>
<feature type="compositionally biased region" description="Basic and acidic residues" evidence="3">
    <location>
        <begin position="7"/>
        <end position="27"/>
    </location>
</feature>
<organism evidence="4">
    <name type="scientific">Pithovirus LCPAC202</name>
    <dbReference type="NCBI Taxonomy" id="2506592"/>
    <lineage>
        <taxon>Viruses</taxon>
        <taxon>Pithoviruses</taxon>
    </lineage>
</organism>
<gene>
    <name evidence="4" type="ORF">LCPAC202_02160</name>
</gene>
<proteinExistence type="predicted"/>